<dbReference type="EMBL" id="KV441469">
    <property type="protein sequence ID" value="OAG25708.1"/>
    <property type="molecule type" value="Genomic_DNA"/>
</dbReference>
<accession>A0A177E1W7</accession>
<feature type="transmembrane region" description="Helical" evidence="1">
    <location>
        <begin position="276"/>
        <end position="294"/>
    </location>
</feature>
<dbReference type="VEuPathDB" id="FungiDB:CC77DRAFT_2682"/>
<feature type="transmembrane region" description="Helical" evidence="1">
    <location>
        <begin position="168"/>
        <end position="189"/>
    </location>
</feature>
<keyword evidence="1" id="KW-0812">Transmembrane</keyword>
<keyword evidence="3" id="KW-1185">Reference proteome</keyword>
<dbReference type="KEGG" id="aalt:CC77DRAFT_2682"/>
<dbReference type="AlphaFoldDB" id="A0A177E1W7"/>
<protein>
    <submittedName>
        <fullName evidence="2">Uncharacterized protein</fullName>
    </submittedName>
</protein>
<keyword evidence="1" id="KW-1133">Transmembrane helix</keyword>
<gene>
    <name evidence="2" type="ORF">CC77DRAFT_2682</name>
</gene>
<dbReference type="Proteomes" id="UP000077248">
    <property type="component" value="Unassembled WGS sequence"/>
</dbReference>
<dbReference type="OMA" id="YEYWMPA"/>
<proteinExistence type="predicted"/>
<keyword evidence="1" id="KW-0472">Membrane</keyword>
<reference evidence="2 3" key="1">
    <citation type="submission" date="2016-05" db="EMBL/GenBank/DDBJ databases">
        <title>Comparative analysis of secretome profiles of manganese(II)-oxidizing ascomycete fungi.</title>
        <authorList>
            <consortium name="DOE Joint Genome Institute"/>
            <person name="Zeiner C.A."/>
            <person name="Purvine S.O."/>
            <person name="Zink E.M."/>
            <person name="Wu S."/>
            <person name="Pasa-Tolic L."/>
            <person name="Chaput D.L."/>
            <person name="Haridas S."/>
            <person name="Grigoriev I.V."/>
            <person name="Santelli C.M."/>
            <person name="Hansel C.M."/>
        </authorList>
    </citation>
    <scope>NUCLEOTIDE SEQUENCE [LARGE SCALE GENOMIC DNA]</scope>
    <source>
        <strain evidence="2 3">SRC1lrK2f</strain>
    </source>
</reference>
<sequence>MRGENATYSSTPSPNRWGQPTDVFSVLLILGGDIVNKALAQLAGGTITPVSFSFGWVSYALSALLASVSNAKLMPSALEVSSIVITTKNGYSRPNNSWVLSRILRDYESWMDIAVRLKLNSIMDDRHNYLKSHTKPGTPVPRPQKSGLCIAVYEPSRRSRAGEPRHDLVYWSGFPIILSQIAVAIVPLLSASRDWSVMVITVVGTILSFLVGALSQWQREKWFCRRNAMNTYALTRGNGSQHALIILGNGHGLDLEDLAAGIETLETAAAGWKTKTFLFIMGWSWILLLIAAAGLSQPSWYLLAVGGIGMMHNLFVAGWPRHPSAMGIHLKFRTVIGHMSTMEALLALEAQYTHAGRSLLPIYFPGRIFPEEEAQWEALRLKAEHEESVQRQNIQAGRARPPMLPLESWILHAKSYEGKRK</sequence>
<name>A0A177E1W7_ALTAL</name>
<evidence type="ECO:0000313" key="2">
    <source>
        <dbReference type="EMBL" id="OAG25708.1"/>
    </source>
</evidence>
<dbReference type="GeneID" id="29116536"/>
<evidence type="ECO:0000313" key="3">
    <source>
        <dbReference type="Proteomes" id="UP000077248"/>
    </source>
</evidence>
<dbReference type="RefSeq" id="XP_018391129.1">
    <property type="nucleotide sequence ID" value="XM_018530942.1"/>
</dbReference>
<organism evidence="2 3">
    <name type="scientific">Alternaria alternata</name>
    <name type="common">Alternaria rot fungus</name>
    <name type="synonym">Torula alternata</name>
    <dbReference type="NCBI Taxonomy" id="5599"/>
    <lineage>
        <taxon>Eukaryota</taxon>
        <taxon>Fungi</taxon>
        <taxon>Dikarya</taxon>
        <taxon>Ascomycota</taxon>
        <taxon>Pezizomycotina</taxon>
        <taxon>Dothideomycetes</taxon>
        <taxon>Pleosporomycetidae</taxon>
        <taxon>Pleosporales</taxon>
        <taxon>Pleosporineae</taxon>
        <taxon>Pleosporaceae</taxon>
        <taxon>Alternaria</taxon>
        <taxon>Alternaria sect. Alternaria</taxon>
        <taxon>Alternaria alternata complex</taxon>
    </lineage>
</organism>
<feature type="transmembrane region" description="Helical" evidence="1">
    <location>
        <begin position="300"/>
        <end position="319"/>
    </location>
</feature>
<evidence type="ECO:0000256" key="1">
    <source>
        <dbReference type="SAM" id="Phobius"/>
    </source>
</evidence>
<feature type="transmembrane region" description="Helical" evidence="1">
    <location>
        <begin position="195"/>
        <end position="217"/>
    </location>
</feature>